<name>A0A7G8BK17_9BACT</name>
<dbReference type="Proteomes" id="UP000515312">
    <property type="component" value="Chromosome"/>
</dbReference>
<keyword evidence="2" id="KW-1185">Reference proteome</keyword>
<dbReference type="KEGG" id="adin:H7849_02510"/>
<evidence type="ECO:0000313" key="2">
    <source>
        <dbReference type="Proteomes" id="UP000515312"/>
    </source>
</evidence>
<organism evidence="1 2">
    <name type="scientific">Alloacidobacterium dinghuense</name>
    <dbReference type="NCBI Taxonomy" id="2763107"/>
    <lineage>
        <taxon>Bacteria</taxon>
        <taxon>Pseudomonadati</taxon>
        <taxon>Acidobacteriota</taxon>
        <taxon>Terriglobia</taxon>
        <taxon>Terriglobales</taxon>
        <taxon>Acidobacteriaceae</taxon>
        <taxon>Alloacidobacterium</taxon>
    </lineage>
</organism>
<protein>
    <submittedName>
        <fullName evidence="1">DUF192 domain-containing protein</fullName>
    </submittedName>
</protein>
<gene>
    <name evidence="1" type="ORF">H7849_02510</name>
</gene>
<sequence>MKGIDHWINLWGSNGDKHGDHERPDLRLKVSNLSRETVIAGCVEVADRGPKRRKGLLGREGLSAEEGLWILPCEAVHTFGMQFSIDLIYLDRNNRVKKVRTDVPPFRLSACLSAHSVLELAPGTISRTQTRPGDRIEFSAVDLYSDHE</sequence>
<dbReference type="PANTHER" id="PTHR37953:SF1">
    <property type="entry name" value="UPF0127 PROTEIN MJ1496"/>
    <property type="match status" value="1"/>
</dbReference>
<dbReference type="RefSeq" id="WP_186743889.1">
    <property type="nucleotide sequence ID" value="NZ_CP060394.1"/>
</dbReference>
<dbReference type="EMBL" id="CP060394">
    <property type="protein sequence ID" value="QNI32887.1"/>
    <property type="molecule type" value="Genomic_DNA"/>
</dbReference>
<dbReference type="InterPro" id="IPR003795">
    <property type="entry name" value="DUF192"/>
</dbReference>
<dbReference type="Gene3D" id="2.60.120.1140">
    <property type="entry name" value="Protein of unknown function DUF192"/>
    <property type="match status" value="1"/>
</dbReference>
<accession>A0A7G8BK17</accession>
<dbReference type="PANTHER" id="PTHR37953">
    <property type="entry name" value="UPF0127 PROTEIN MJ1496"/>
    <property type="match status" value="1"/>
</dbReference>
<evidence type="ECO:0000313" key="1">
    <source>
        <dbReference type="EMBL" id="QNI32887.1"/>
    </source>
</evidence>
<dbReference type="InterPro" id="IPR038695">
    <property type="entry name" value="Saro_0823-like_sf"/>
</dbReference>
<dbReference type="AlphaFoldDB" id="A0A7G8BK17"/>
<proteinExistence type="predicted"/>
<reference evidence="1 2" key="1">
    <citation type="submission" date="2020-08" db="EMBL/GenBank/DDBJ databases">
        <title>Edaphobacter telluris sp. nov. and Acidobacterium dinghuensis sp. nov., two acidobacteria isolated from forest soil.</title>
        <authorList>
            <person name="Fu J."/>
            <person name="Qiu L."/>
        </authorList>
    </citation>
    <scope>NUCLEOTIDE SEQUENCE [LARGE SCALE GENOMIC DNA]</scope>
    <source>
        <strain evidence="1">4Y35</strain>
    </source>
</reference>
<dbReference type="Pfam" id="PF02643">
    <property type="entry name" value="DUF192"/>
    <property type="match status" value="1"/>
</dbReference>